<evidence type="ECO:0000313" key="1">
    <source>
        <dbReference type="Proteomes" id="UP000095287"/>
    </source>
</evidence>
<evidence type="ECO:0000313" key="2">
    <source>
        <dbReference type="WBParaSite" id="L893_g27933.t1"/>
    </source>
</evidence>
<proteinExistence type="predicted"/>
<dbReference type="WBParaSite" id="L893_g27933.t1">
    <property type="protein sequence ID" value="L893_g27933.t1"/>
    <property type="gene ID" value="L893_g27933"/>
</dbReference>
<organism evidence="1 2">
    <name type="scientific">Steinernema glaseri</name>
    <dbReference type="NCBI Taxonomy" id="37863"/>
    <lineage>
        <taxon>Eukaryota</taxon>
        <taxon>Metazoa</taxon>
        <taxon>Ecdysozoa</taxon>
        <taxon>Nematoda</taxon>
        <taxon>Chromadorea</taxon>
        <taxon>Rhabditida</taxon>
        <taxon>Tylenchina</taxon>
        <taxon>Panagrolaimomorpha</taxon>
        <taxon>Strongyloidoidea</taxon>
        <taxon>Steinernematidae</taxon>
        <taxon>Steinernema</taxon>
    </lineage>
</organism>
<keyword evidence="1" id="KW-1185">Reference proteome</keyword>
<sequence length="66" mass="7428">MKNSEHVSCEHRVLPVSEKALRLGHQLHDLRQAARVVLRAHLVDVVVVELVAHLVKDAPRRLVGLL</sequence>
<dbReference type="AlphaFoldDB" id="A0A1I7ZMG2"/>
<reference evidence="2" key="1">
    <citation type="submission" date="2016-11" db="UniProtKB">
        <authorList>
            <consortium name="WormBaseParasite"/>
        </authorList>
    </citation>
    <scope>IDENTIFICATION</scope>
</reference>
<accession>A0A1I7ZMG2</accession>
<name>A0A1I7ZMG2_9BILA</name>
<dbReference type="Proteomes" id="UP000095287">
    <property type="component" value="Unplaced"/>
</dbReference>
<protein>
    <submittedName>
        <fullName evidence="2">Uncharacterized protein</fullName>
    </submittedName>
</protein>